<dbReference type="SUPFAM" id="SSF51735">
    <property type="entry name" value="NAD(P)-binding Rossmann-fold domains"/>
    <property type="match status" value="1"/>
</dbReference>
<accession>B4D504</accession>
<dbReference type="Gene3D" id="3.40.50.720">
    <property type="entry name" value="NAD(P)-binding Rossmann-like Domain"/>
    <property type="match status" value="1"/>
</dbReference>
<sequence length="127" mass="13752">MSEESVAVIGASRDRRKYGNKALRAYVESGYTVYPINPKEESIEGLKAFPSLDKIEGPVDFVSLYVPPAVGLQLLPAIAACQPKEVWLNPGSESDELIEAAADLHLRMIVGCSIVTLGFSPEEFPDA</sequence>
<dbReference type="SMART" id="SM00881">
    <property type="entry name" value="CoA_binding"/>
    <property type="match status" value="1"/>
</dbReference>
<dbReference type="RefSeq" id="WP_006981317.1">
    <property type="nucleotide sequence ID" value="NZ_ABVL01000012.1"/>
</dbReference>
<reference evidence="2 3" key="1">
    <citation type="journal article" date="2011" name="J. Bacteriol.">
        <title>Genome sequence of Chthoniobacter flavus Ellin428, an aerobic heterotrophic soil bacterium.</title>
        <authorList>
            <person name="Kant R."/>
            <person name="van Passel M.W."/>
            <person name="Palva A."/>
            <person name="Lucas S."/>
            <person name="Lapidus A."/>
            <person name="Glavina Del Rio T."/>
            <person name="Dalin E."/>
            <person name="Tice H."/>
            <person name="Bruce D."/>
            <person name="Goodwin L."/>
            <person name="Pitluck S."/>
            <person name="Larimer F.W."/>
            <person name="Land M.L."/>
            <person name="Hauser L."/>
            <person name="Sangwan P."/>
            <person name="de Vos W.M."/>
            <person name="Janssen P.H."/>
            <person name="Smidt H."/>
        </authorList>
    </citation>
    <scope>NUCLEOTIDE SEQUENCE [LARGE SCALE GENOMIC DNA]</scope>
    <source>
        <strain evidence="2 3">Ellin428</strain>
    </source>
</reference>
<keyword evidence="3" id="KW-1185">Reference proteome</keyword>
<dbReference type="Pfam" id="PF13380">
    <property type="entry name" value="CoA_binding_2"/>
    <property type="match status" value="1"/>
</dbReference>
<dbReference type="InterPro" id="IPR036291">
    <property type="entry name" value="NAD(P)-bd_dom_sf"/>
</dbReference>
<dbReference type="Proteomes" id="UP000005824">
    <property type="component" value="Unassembled WGS sequence"/>
</dbReference>
<dbReference type="PANTHER" id="PTHR33303">
    <property type="entry name" value="CYTOPLASMIC PROTEIN-RELATED"/>
    <property type="match status" value="1"/>
</dbReference>
<organism evidence="2 3">
    <name type="scientific">Chthoniobacter flavus Ellin428</name>
    <dbReference type="NCBI Taxonomy" id="497964"/>
    <lineage>
        <taxon>Bacteria</taxon>
        <taxon>Pseudomonadati</taxon>
        <taxon>Verrucomicrobiota</taxon>
        <taxon>Spartobacteria</taxon>
        <taxon>Chthoniobacterales</taxon>
        <taxon>Chthoniobacteraceae</taxon>
        <taxon>Chthoniobacter</taxon>
    </lineage>
</organism>
<evidence type="ECO:0000313" key="3">
    <source>
        <dbReference type="Proteomes" id="UP000005824"/>
    </source>
</evidence>
<evidence type="ECO:0000259" key="1">
    <source>
        <dbReference type="SMART" id="SM00881"/>
    </source>
</evidence>
<dbReference type="eggNOG" id="COG1832">
    <property type="taxonomic scope" value="Bacteria"/>
</dbReference>
<proteinExistence type="predicted"/>
<evidence type="ECO:0000313" key="2">
    <source>
        <dbReference type="EMBL" id="EDY18607.1"/>
    </source>
</evidence>
<gene>
    <name evidence="2" type="ORF">CfE428DRAFT_3992</name>
</gene>
<dbReference type="InterPro" id="IPR003781">
    <property type="entry name" value="CoA-bd"/>
</dbReference>
<dbReference type="PANTHER" id="PTHR33303:SF2">
    <property type="entry name" value="COA-BINDING DOMAIN-CONTAINING PROTEIN"/>
    <property type="match status" value="1"/>
</dbReference>
<feature type="domain" description="CoA-binding" evidence="1">
    <location>
        <begin position="1"/>
        <end position="92"/>
    </location>
</feature>
<dbReference type="FunCoup" id="B4D504">
    <property type="interactions" value="135"/>
</dbReference>
<dbReference type="EMBL" id="ABVL01000012">
    <property type="protein sequence ID" value="EDY18607.1"/>
    <property type="molecule type" value="Genomic_DNA"/>
</dbReference>
<dbReference type="STRING" id="497964.CfE428DRAFT_3992"/>
<comment type="caution">
    <text evidence="2">The sequence shown here is derived from an EMBL/GenBank/DDBJ whole genome shotgun (WGS) entry which is preliminary data.</text>
</comment>
<dbReference type="InParanoid" id="B4D504"/>
<name>B4D504_9BACT</name>
<protein>
    <submittedName>
        <fullName evidence="2">CoA-binding domain protein</fullName>
    </submittedName>
</protein>
<dbReference type="AlphaFoldDB" id="B4D504"/>